<dbReference type="EMBL" id="JACHMV010000001">
    <property type="protein sequence ID" value="MBB4778655.1"/>
    <property type="molecule type" value="Genomic_DNA"/>
</dbReference>
<protein>
    <submittedName>
        <fullName evidence="3">Uncharacterized protein</fullName>
    </submittedName>
</protein>
<reference evidence="5" key="2">
    <citation type="journal article" date="2019" name="Int. J. Syst. Evol. Microbiol.">
        <title>The Global Catalogue of Microorganisms (GCM) 10K type strain sequencing project: providing services to taxonomists for standard genome sequencing and annotation.</title>
        <authorList>
            <consortium name="The Broad Institute Genomics Platform"/>
            <consortium name="The Broad Institute Genome Sequencing Center for Infectious Disease"/>
            <person name="Wu L."/>
            <person name="Ma J."/>
        </authorList>
    </citation>
    <scope>NUCLEOTIDE SEQUENCE [LARGE SCALE GENOMIC DNA]</scope>
    <source>
        <strain evidence="5">JCM 10667</strain>
    </source>
</reference>
<dbReference type="Proteomes" id="UP001501427">
    <property type="component" value="Unassembled WGS sequence"/>
</dbReference>
<proteinExistence type="predicted"/>
<keyword evidence="5" id="KW-1185">Reference proteome</keyword>
<organism evidence="3 4">
    <name type="scientific">Actinomadura livida</name>
    <dbReference type="NCBI Taxonomy" id="79909"/>
    <lineage>
        <taxon>Bacteria</taxon>
        <taxon>Bacillati</taxon>
        <taxon>Actinomycetota</taxon>
        <taxon>Actinomycetes</taxon>
        <taxon>Streptosporangiales</taxon>
        <taxon>Thermomonosporaceae</taxon>
        <taxon>Actinomadura</taxon>
    </lineage>
</organism>
<dbReference type="RefSeq" id="WP_184889806.1">
    <property type="nucleotide sequence ID" value="NZ_BAAAHD010000087.1"/>
</dbReference>
<feature type="region of interest" description="Disordered" evidence="1">
    <location>
        <begin position="1"/>
        <end position="54"/>
    </location>
</feature>
<evidence type="ECO:0000313" key="4">
    <source>
        <dbReference type="Proteomes" id="UP000549343"/>
    </source>
</evidence>
<evidence type="ECO:0000256" key="1">
    <source>
        <dbReference type="SAM" id="MobiDB-lite"/>
    </source>
</evidence>
<reference evidence="2" key="4">
    <citation type="submission" date="2023-12" db="EMBL/GenBank/DDBJ databases">
        <authorList>
            <person name="Sun Q."/>
            <person name="Inoue M."/>
        </authorList>
    </citation>
    <scope>NUCLEOTIDE SEQUENCE</scope>
    <source>
        <strain evidence="2">JCM 10667</strain>
    </source>
</reference>
<evidence type="ECO:0000313" key="5">
    <source>
        <dbReference type="Proteomes" id="UP001501427"/>
    </source>
</evidence>
<feature type="compositionally biased region" description="Gly residues" evidence="1">
    <location>
        <begin position="44"/>
        <end position="54"/>
    </location>
</feature>
<name>A0A7W7N256_9ACTN</name>
<dbReference type="Proteomes" id="UP000549343">
    <property type="component" value="Unassembled WGS sequence"/>
</dbReference>
<evidence type="ECO:0000313" key="2">
    <source>
        <dbReference type="EMBL" id="GAA0596650.1"/>
    </source>
</evidence>
<dbReference type="AlphaFoldDB" id="A0A7W7N256"/>
<reference evidence="3 4" key="3">
    <citation type="submission" date="2020-08" db="EMBL/GenBank/DDBJ databases">
        <title>Sequencing the genomes of 1000 actinobacteria strains.</title>
        <authorList>
            <person name="Klenk H.-P."/>
        </authorList>
    </citation>
    <scope>NUCLEOTIDE SEQUENCE [LARGE SCALE GENOMIC DNA]</scope>
    <source>
        <strain evidence="3 4">DSM 44772</strain>
    </source>
</reference>
<sequence length="54" mass="6130">MPVVNRIKRYLASPQGQRTRAKAQRMARDPRTQAKARRLLSRFRGGGGGTGRRH</sequence>
<evidence type="ECO:0000313" key="3">
    <source>
        <dbReference type="EMBL" id="MBB4778655.1"/>
    </source>
</evidence>
<accession>A0A7W7N256</accession>
<dbReference type="EMBL" id="BAAAHD010000087">
    <property type="protein sequence ID" value="GAA0596650.1"/>
    <property type="molecule type" value="Genomic_DNA"/>
</dbReference>
<gene>
    <name evidence="3" type="ORF">F4557_007073</name>
    <name evidence="2" type="ORF">GCM10009546_68380</name>
</gene>
<reference evidence="2" key="1">
    <citation type="journal article" date="2014" name="Int. J. Syst. Evol. Microbiol.">
        <title>Complete genome of a new Firmicutes species belonging to the dominant human colonic microbiota ('Ruminococcus bicirculans') reveals two chromosomes and a selective capacity to utilize plant glucans.</title>
        <authorList>
            <consortium name="NISC Comparative Sequencing Program"/>
            <person name="Wegmann U."/>
            <person name="Louis P."/>
            <person name="Goesmann A."/>
            <person name="Henrissat B."/>
            <person name="Duncan S.H."/>
            <person name="Flint H.J."/>
        </authorList>
    </citation>
    <scope>NUCLEOTIDE SEQUENCE</scope>
    <source>
        <strain evidence="2">JCM 10667</strain>
    </source>
</reference>
<comment type="caution">
    <text evidence="3">The sequence shown here is derived from an EMBL/GenBank/DDBJ whole genome shotgun (WGS) entry which is preliminary data.</text>
</comment>